<accession>A0A1H8BLD2</accession>
<dbReference type="InterPro" id="IPR037257">
    <property type="entry name" value="T2SS_E_N_sf"/>
</dbReference>
<feature type="domain" description="HD-GYP" evidence="2">
    <location>
        <begin position="226"/>
        <end position="422"/>
    </location>
</feature>
<dbReference type="Gene3D" id="1.10.3210.10">
    <property type="entry name" value="Hypothetical protein af1432"/>
    <property type="match status" value="1"/>
</dbReference>
<dbReference type="InterPro" id="IPR003607">
    <property type="entry name" value="HD/PDEase_dom"/>
</dbReference>
<dbReference type="Pfam" id="PF05157">
    <property type="entry name" value="MshEN"/>
    <property type="match status" value="1"/>
</dbReference>
<dbReference type="Gene3D" id="3.40.50.2300">
    <property type="match status" value="1"/>
</dbReference>
<protein>
    <submittedName>
        <fullName evidence="3">HD domain-containing protein</fullName>
    </submittedName>
</protein>
<dbReference type="SUPFAM" id="SSF160246">
    <property type="entry name" value="EspE N-terminal domain-like"/>
    <property type="match status" value="1"/>
</dbReference>
<dbReference type="PROSITE" id="PS51832">
    <property type="entry name" value="HD_GYP"/>
    <property type="match status" value="1"/>
</dbReference>
<dbReference type="CDD" id="cd00077">
    <property type="entry name" value="HDc"/>
    <property type="match status" value="1"/>
</dbReference>
<dbReference type="EMBL" id="FOAP01000024">
    <property type="protein sequence ID" value="SEM83603.1"/>
    <property type="molecule type" value="Genomic_DNA"/>
</dbReference>
<dbReference type="Pfam" id="PF14332">
    <property type="entry name" value="DUF4388"/>
    <property type="match status" value="1"/>
</dbReference>
<dbReference type="RefSeq" id="WP_075010306.1">
    <property type="nucleotide sequence ID" value="NZ_FOAP01000024.1"/>
</dbReference>
<evidence type="ECO:0000256" key="1">
    <source>
        <dbReference type="SAM" id="MobiDB-lite"/>
    </source>
</evidence>
<dbReference type="Gene3D" id="3.30.300.160">
    <property type="entry name" value="Type II secretion system, protein E, N-terminal domain"/>
    <property type="match status" value="1"/>
</dbReference>
<feature type="region of interest" description="Disordered" evidence="1">
    <location>
        <begin position="176"/>
        <end position="202"/>
    </location>
</feature>
<dbReference type="InterPro" id="IPR025497">
    <property type="entry name" value="PatA-like_N"/>
</dbReference>
<sequence>MAKRLGERLIEAGLVTAEAVSKALDHQKITGHKLGDCLVELGLLQEAALLRFLATEFQTRFVSAEKLSKAKIATAVLDRIPVRMAESNNVLPLAYDTERKLLSIVAAEPQNKAMMEEIALVTGVSEVYAFVGLRSAIAAAIRKYYYGDPTAFTALESGNAQVQRADVSAMAGAYEATGSGSRSAPISQLRFETDPGSRTPRAAGSQLLRMTTQMRDMVGATRSSIAESDFVETLNVLVSLLEQERSHHRGHSTQLARQASIVGKRMGIAPKELTALAIAAYLHDLGKSHERHHTLASNAAAANWKEEAKRLCRAPSRLFETVNLPPMVNTLLSQLYEAYDGSGVPLGTKGEDIVLGARILSTVDSFLDLTKNPGNAYGKVLTKAQALDHLRKNAGVLYDPIVADIVGQVQSGELLRHRIVQDGRQVLIAESDEAIRTDMLESVLRQGLVVYAFSTLEGALDGLANKECDVLVVSLRFGLPEILSLLQYARGTPEGAGLPILVLGEPDNSSRERLLMAGATAVQSPADTDAASKTVRQFQEDRILHNGPARVVRGSYDELPLLELLKTLASGRKSGRLLLRHHSFEGYLHLERGRIVYAAYAGQAGESAMHALLQIKQAEFQYDPDALLLDMPHLDKDLEGVTKELVTRRASA</sequence>
<dbReference type="InterPro" id="IPR052020">
    <property type="entry name" value="Cyclic_di-GMP/3'3'-cGAMP_PDE"/>
</dbReference>
<dbReference type="SUPFAM" id="SSF52172">
    <property type="entry name" value="CheY-like"/>
    <property type="match status" value="1"/>
</dbReference>
<dbReference type="Proteomes" id="UP000182719">
    <property type="component" value="Unassembled WGS sequence"/>
</dbReference>
<evidence type="ECO:0000313" key="3">
    <source>
        <dbReference type="EMBL" id="SEM83603.1"/>
    </source>
</evidence>
<dbReference type="PANTHER" id="PTHR45228:SF4">
    <property type="entry name" value="LIPOPROTEIN"/>
    <property type="match status" value="1"/>
</dbReference>
<evidence type="ECO:0000313" key="4">
    <source>
        <dbReference type="Proteomes" id="UP000182719"/>
    </source>
</evidence>
<gene>
    <name evidence="3" type="ORF">SAMN05444354_12420</name>
</gene>
<dbReference type="InterPro" id="IPR037522">
    <property type="entry name" value="HD_GYP_dom"/>
</dbReference>
<dbReference type="InterPro" id="IPR011006">
    <property type="entry name" value="CheY-like_superfamily"/>
</dbReference>
<dbReference type="InterPro" id="IPR007831">
    <property type="entry name" value="T2SS_GspE_N"/>
</dbReference>
<dbReference type="AlphaFoldDB" id="A0A1H8BLD2"/>
<dbReference type="Pfam" id="PF13487">
    <property type="entry name" value="HD_5"/>
    <property type="match status" value="1"/>
</dbReference>
<dbReference type="SUPFAM" id="SSF109604">
    <property type="entry name" value="HD-domain/PDEase-like"/>
    <property type="match status" value="1"/>
</dbReference>
<name>A0A1H8BLD2_STIAU</name>
<reference evidence="4" key="1">
    <citation type="submission" date="2016-10" db="EMBL/GenBank/DDBJ databases">
        <authorList>
            <person name="Varghese N."/>
            <person name="Submissions S."/>
        </authorList>
    </citation>
    <scope>NUCLEOTIDE SEQUENCE [LARGE SCALE GENOMIC DNA]</scope>
    <source>
        <strain evidence="4">DSM 17044</strain>
    </source>
</reference>
<organism evidence="3 4">
    <name type="scientific">Stigmatella aurantiaca</name>
    <dbReference type="NCBI Taxonomy" id="41"/>
    <lineage>
        <taxon>Bacteria</taxon>
        <taxon>Pseudomonadati</taxon>
        <taxon>Myxococcota</taxon>
        <taxon>Myxococcia</taxon>
        <taxon>Myxococcales</taxon>
        <taxon>Cystobacterineae</taxon>
        <taxon>Archangiaceae</taxon>
        <taxon>Stigmatella</taxon>
    </lineage>
</organism>
<dbReference type="PANTHER" id="PTHR45228">
    <property type="entry name" value="CYCLIC DI-GMP PHOSPHODIESTERASE TM_0186-RELATED"/>
    <property type="match status" value="1"/>
</dbReference>
<keyword evidence="4" id="KW-1185">Reference proteome</keyword>
<dbReference type="OrthoDB" id="5478932at2"/>
<evidence type="ECO:0000259" key="2">
    <source>
        <dbReference type="PROSITE" id="PS51832"/>
    </source>
</evidence>
<proteinExistence type="predicted"/>